<comment type="caution">
    <text evidence="9">The sequence shown here is derived from an EMBL/GenBank/DDBJ whole genome shotgun (WGS) entry which is preliminary data.</text>
</comment>
<dbReference type="Pfam" id="PF00072">
    <property type="entry name" value="Response_reg"/>
    <property type="match status" value="1"/>
</dbReference>
<dbReference type="InterPro" id="IPR029016">
    <property type="entry name" value="GAF-like_dom_sf"/>
</dbReference>
<dbReference type="CDD" id="cd00082">
    <property type="entry name" value="HisKA"/>
    <property type="match status" value="1"/>
</dbReference>
<feature type="domain" description="Histidine kinase" evidence="7">
    <location>
        <begin position="413"/>
        <end position="647"/>
    </location>
</feature>
<dbReference type="InterPro" id="IPR036890">
    <property type="entry name" value="HATPase_C_sf"/>
</dbReference>
<dbReference type="Pfam" id="PF00512">
    <property type="entry name" value="HisKA"/>
    <property type="match status" value="1"/>
</dbReference>
<feature type="modified residue" description="4-aspartylphosphate" evidence="6">
    <location>
        <position position="871"/>
    </location>
</feature>
<dbReference type="EMBL" id="RYZI01000268">
    <property type="protein sequence ID" value="RWA07309.1"/>
    <property type="molecule type" value="Genomic_DNA"/>
</dbReference>
<dbReference type="InterPro" id="IPR003594">
    <property type="entry name" value="HATPase_dom"/>
</dbReference>
<dbReference type="GO" id="GO:0005886">
    <property type="term" value="C:plasma membrane"/>
    <property type="evidence" value="ECO:0007669"/>
    <property type="project" value="TreeGrafter"/>
</dbReference>
<dbReference type="AlphaFoldDB" id="A0A439CYL5"/>
<feature type="domain" description="Response regulatory" evidence="8">
    <location>
        <begin position="817"/>
        <end position="941"/>
    </location>
</feature>
<accession>A0A439CYL5</accession>
<evidence type="ECO:0000313" key="9">
    <source>
        <dbReference type="EMBL" id="RWA07309.1"/>
    </source>
</evidence>
<evidence type="ECO:0000256" key="2">
    <source>
        <dbReference type="ARBA" id="ARBA00012438"/>
    </source>
</evidence>
<dbReference type="PROSITE" id="PS50110">
    <property type="entry name" value="RESPONSE_REGULATORY"/>
    <property type="match status" value="1"/>
</dbReference>
<organism evidence="9 10">
    <name type="scientific">Xylaria grammica</name>
    <dbReference type="NCBI Taxonomy" id="363999"/>
    <lineage>
        <taxon>Eukaryota</taxon>
        <taxon>Fungi</taxon>
        <taxon>Dikarya</taxon>
        <taxon>Ascomycota</taxon>
        <taxon>Pezizomycotina</taxon>
        <taxon>Sordariomycetes</taxon>
        <taxon>Xylariomycetidae</taxon>
        <taxon>Xylariales</taxon>
        <taxon>Xylariaceae</taxon>
        <taxon>Xylaria</taxon>
    </lineage>
</organism>
<dbReference type="Gene3D" id="1.10.287.130">
    <property type="match status" value="1"/>
</dbReference>
<dbReference type="SMART" id="SM00448">
    <property type="entry name" value="REC"/>
    <property type="match status" value="1"/>
</dbReference>
<keyword evidence="3 6" id="KW-0597">Phosphoprotein</keyword>
<dbReference type="PANTHER" id="PTHR43047">
    <property type="entry name" value="TWO-COMPONENT HISTIDINE PROTEIN KINASE"/>
    <property type="match status" value="1"/>
</dbReference>
<name>A0A439CYL5_9PEZI</name>
<dbReference type="Pfam" id="PF02518">
    <property type="entry name" value="HATPase_c"/>
    <property type="match status" value="1"/>
</dbReference>
<keyword evidence="4" id="KW-0808">Transferase</keyword>
<dbReference type="PANTHER" id="PTHR43047:SF72">
    <property type="entry name" value="OSMOSENSING HISTIDINE PROTEIN KINASE SLN1"/>
    <property type="match status" value="1"/>
</dbReference>
<gene>
    <name evidence="9" type="ORF">EKO27_g7796</name>
</gene>
<dbReference type="EC" id="2.7.13.3" evidence="2"/>
<evidence type="ECO:0000256" key="1">
    <source>
        <dbReference type="ARBA" id="ARBA00000085"/>
    </source>
</evidence>
<dbReference type="SMART" id="SM00387">
    <property type="entry name" value="HATPase_c"/>
    <property type="match status" value="1"/>
</dbReference>
<dbReference type="SUPFAM" id="SSF47384">
    <property type="entry name" value="Homodimeric domain of signal transducing histidine kinase"/>
    <property type="match status" value="1"/>
</dbReference>
<dbReference type="InterPro" id="IPR001789">
    <property type="entry name" value="Sig_transdc_resp-reg_receiver"/>
</dbReference>
<dbReference type="InterPro" id="IPR004358">
    <property type="entry name" value="Sig_transdc_His_kin-like_C"/>
</dbReference>
<proteinExistence type="predicted"/>
<dbReference type="Gene3D" id="3.30.565.10">
    <property type="entry name" value="Histidine kinase-like ATPase, C-terminal domain"/>
    <property type="match status" value="1"/>
</dbReference>
<evidence type="ECO:0000313" key="10">
    <source>
        <dbReference type="Proteomes" id="UP000286045"/>
    </source>
</evidence>
<dbReference type="Gene3D" id="3.40.50.2300">
    <property type="match status" value="1"/>
</dbReference>
<evidence type="ECO:0000256" key="3">
    <source>
        <dbReference type="ARBA" id="ARBA00022553"/>
    </source>
</evidence>
<dbReference type="PROSITE" id="PS50109">
    <property type="entry name" value="HIS_KIN"/>
    <property type="match status" value="1"/>
</dbReference>
<evidence type="ECO:0000259" key="8">
    <source>
        <dbReference type="PROSITE" id="PS50110"/>
    </source>
</evidence>
<dbReference type="InterPro" id="IPR011006">
    <property type="entry name" value="CheY-like_superfamily"/>
</dbReference>
<dbReference type="InterPro" id="IPR005467">
    <property type="entry name" value="His_kinase_dom"/>
</dbReference>
<dbReference type="CDD" id="cd00075">
    <property type="entry name" value="HATPase"/>
    <property type="match status" value="1"/>
</dbReference>
<evidence type="ECO:0000256" key="6">
    <source>
        <dbReference type="PROSITE-ProRule" id="PRU00169"/>
    </source>
</evidence>
<evidence type="ECO:0000256" key="5">
    <source>
        <dbReference type="ARBA" id="ARBA00022777"/>
    </source>
</evidence>
<dbReference type="Proteomes" id="UP000286045">
    <property type="component" value="Unassembled WGS sequence"/>
</dbReference>
<dbReference type="InterPro" id="IPR036097">
    <property type="entry name" value="HisK_dim/P_sf"/>
</dbReference>
<dbReference type="InterPro" id="IPR003661">
    <property type="entry name" value="HisK_dim/P_dom"/>
</dbReference>
<dbReference type="SUPFAM" id="SSF55781">
    <property type="entry name" value="GAF domain-like"/>
    <property type="match status" value="1"/>
</dbReference>
<dbReference type="PRINTS" id="PR00344">
    <property type="entry name" value="BCTRLSENSOR"/>
</dbReference>
<comment type="catalytic activity">
    <reaction evidence="1">
        <text>ATP + protein L-histidine = ADP + protein N-phospho-L-histidine.</text>
        <dbReference type="EC" id="2.7.13.3"/>
    </reaction>
</comment>
<keyword evidence="5" id="KW-0418">Kinase</keyword>
<dbReference type="SMART" id="SM00388">
    <property type="entry name" value="HisKA"/>
    <property type="match status" value="1"/>
</dbReference>
<protein>
    <recommendedName>
        <fullName evidence="2">histidine kinase</fullName>
        <ecNumber evidence="2">2.7.13.3</ecNumber>
    </recommendedName>
</protein>
<keyword evidence="10" id="KW-1185">Reference proteome</keyword>
<dbReference type="CDD" id="cd17546">
    <property type="entry name" value="REC_hyHK_CKI1_RcsC-like"/>
    <property type="match status" value="1"/>
</dbReference>
<dbReference type="SUPFAM" id="SSF52172">
    <property type="entry name" value="CheY-like"/>
    <property type="match status" value="1"/>
</dbReference>
<dbReference type="SUPFAM" id="SSF55874">
    <property type="entry name" value="ATPase domain of HSP90 chaperone/DNA topoisomerase II/histidine kinase"/>
    <property type="match status" value="1"/>
</dbReference>
<dbReference type="Gene3D" id="3.30.450.40">
    <property type="match status" value="1"/>
</dbReference>
<evidence type="ECO:0000259" key="7">
    <source>
        <dbReference type="PROSITE" id="PS50109"/>
    </source>
</evidence>
<dbReference type="STRING" id="363999.A0A439CYL5"/>
<sequence>MAQSVHQGEVVTPYFPRSGSKHASKLLLQQLPPPPTAVGPIFDEAHAKEPIPAFDQEVHEQHYAGPSESGESLPPPSPVAFPDRYLVPTLARHERLRLTLLWYHTSHIEHNEPLLAEIDTLVRSVHNLIGWEYTIAGILDESTYRRLATVNLPLAILPRRESTCSHTINQRLDGVFMVTDMSKDWRFRHSPHSEIGGLRSYAGAPLRLTVDNGVEIPLGSLCVASDTPQKPLGKAQRECLVSFSELISTAIASHTRRRRLQKRQEMTDLLSILRSKIDAEDYEESSISVIQQAYPGAHVALEIALDGRIPVRGRPGIRLSDVEGGLWEDTVLIEQTIMASNFDELRPTQTVRAVVAHCGSSEKYVVVSGLDIHHVFDDFDAWFISKAAAIIADTLQSRLLRQALAAKEIFLRGITHQLRTPIHGVLSSTELLAEELTLRGLLSQKDANAAPVSPSACINTIRNSGQELMRTVNSILKYNTWADGNRRKCRSPYDLGRLEGDILPESLSHILHDHLQGISVEFRNELSHSRSLLTDPDLLKYCLQEILLNAIQAVAGRPLGTVTFTMRDDGDGATLIFEVVDNGAGVERRGHSFIFQPFYKVDSFKLGAGLGLTLARQIATSLQGTVELVSSSSELGSHFRVEFNNPVFDSPCDPGAGPEIELRHLPRTFHWNVSGANYAHFAGHITRYLELNKFQRRTNSDLGLIFADSDIEQLRDAYPSAVIVVFGKVKPDVENHPGPGILHASGPVHTETLKQMLLQADSMYQELADETARQDSGKAIFPVNGVTIGTVPTTESASLGISDTLSLPHNCGDRPVKALLVDDNPINLRILEMFCSKRGIPFATAEDGNIAIERFVKVVETNEPFTLVLMDLQMPNCDGIEATRAIRAYERKNALCRSFIFMVTGQDWGKDKVASQDAGTDVFLIKPVSPKILDTHIAKFFTTYRPSRG</sequence>
<reference evidence="9 10" key="1">
    <citation type="submission" date="2018-12" db="EMBL/GenBank/DDBJ databases">
        <title>Draft genome sequence of Xylaria grammica IHI A82.</title>
        <authorList>
            <person name="Buettner E."/>
            <person name="Kellner H."/>
        </authorList>
    </citation>
    <scope>NUCLEOTIDE SEQUENCE [LARGE SCALE GENOMIC DNA]</scope>
    <source>
        <strain evidence="9 10">IHI A82</strain>
    </source>
</reference>
<dbReference type="GO" id="GO:0009927">
    <property type="term" value="F:histidine phosphotransfer kinase activity"/>
    <property type="evidence" value="ECO:0007669"/>
    <property type="project" value="TreeGrafter"/>
</dbReference>
<dbReference type="GO" id="GO:0000155">
    <property type="term" value="F:phosphorelay sensor kinase activity"/>
    <property type="evidence" value="ECO:0007669"/>
    <property type="project" value="InterPro"/>
</dbReference>
<evidence type="ECO:0000256" key="4">
    <source>
        <dbReference type="ARBA" id="ARBA00022679"/>
    </source>
</evidence>